<dbReference type="EMBL" id="JAIWYP010000016">
    <property type="protein sequence ID" value="KAH3694599.1"/>
    <property type="molecule type" value="Genomic_DNA"/>
</dbReference>
<reference evidence="2" key="2">
    <citation type="submission" date="2020-11" db="EMBL/GenBank/DDBJ databases">
        <authorList>
            <person name="McCartney M.A."/>
            <person name="Auch B."/>
            <person name="Kono T."/>
            <person name="Mallez S."/>
            <person name="Becker A."/>
            <person name="Gohl D.M."/>
            <person name="Silverstein K.A.T."/>
            <person name="Koren S."/>
            <person name="Bechman K.B."/>
            <person name="Herman A."/>
            <person name="Abrahante J.E."/>
            <person name="Garbe J."/>
        </authorList>
    </citation>
    <scope>NUCLEOTIDE SEQUENCE</scope>
    <source>
        <strain evidence="2">Duluth1</strain>
        <tissue evidence="2">Whole animal</tissue>
    </source>
</reference>
<reference evidence="2" key="1">
    <citation type="journal article" date="2019" name="bioRxiv">
        <title>The Genome of the Zebra Mussel, Dreissena polymorpha: A Resource for Invasive Species Research.</title>
        <authorList>
            <person name="McCartney M.A."/>
            <person name="Auch B."/>
            <person name="Kono T."/>
            <person name="Mallez S."/>
            <person name="Zhang Y."/>
            <person name="Obille A."/>
            <person name="Becker A."/>
            <person name="Abrahante J.E."/>
            <person name="Garbe J."/>
            <person name="Badalamenti J.P."/>
            <person name="Herman A."/>
            <person name="Mangelson H."/>
            <person name="Liachko I."/>
            <person name="Sullivan S."/>
            <person name="Sone E.D."/>
            <person name="Koren S."/>
            <person name="Silverstein K.A.T."/>
            <person name="Beckman K.B."/>
            <person name="Gohl D.M."/>
        </authorList>
    </citation>
    <scope>NUCLEOTIDE SEQUENCE</scope>
    <source>
        <strain evidence="2">Duluth1</strain>
        <tissue evidence="2">Whole animal</tissue>
    </source>
</reference>
<comment type="caution">
    <text evidence="2">The sequence shown here is derived from an EMBL/GenBank/DDBJ whole genome shotgun (WGS) entry which is preliminary data.</text>
</comment>
<dbReference type="Proteomes" id="UP000828390">
    <property type="component" value="Unassembled WGS sequence"/>
</dbReference>
<keyword evidence="3" id="KW-1185">Reference proteome</keyword>
<feature type="compositionally biased region" description="Basic and acidic residues" evidence="1">
    <location>
        <begin position="103"/>
        <end position="115"/>
    </location>
</feature>
<sequence>MYVGITYYANDDLALRLRPTTNLSRKLCTLLLITGFYPYSGRKIWQRLISDRGSPTISMKSPEALPRYGSGHKSAEKTNGQKGGWTDRQCQSNIPLPMAWGRTEGRTDRKTDRQTMPKQYPSAYGVG</sequence>
<evidence type="ECO:0000313" key="2">
    <source>
        <dbReference type="EMBL" id="KAH3694599.1"/>
    </source>
</evidence>
<dbReference type="AlphaFoldDB" id="A0A9D4BH35"/>
<name>A0A9D4BH35_DREPO</name>
<proteinExistence type="predicted"/>
<accession>A0A9D4BH35</accession>
<feature type="region of interest" description="Disordered" evidence="1">
    <location>
        <begin position="56"/>
        <end position="127"/>
    </location>
</feature>
<gene>
    <name evidence="2" type="ORF">DPMN_082039</name>
</gene>
<protein>
    <submittedName>
        <fullName evidence="2">Uncharacterized protein</fullName>
    </submittedName>
</protein>
<organism evidence="2 3">
    <name type="scientific">Dreissena polymorpha</name>
    <name type="common">Zebra mussel</name>
    <name type="synonym">Mytilus polymorpha</name>
    <dbReference type="NCBI Taxonomy" id="45954"/>
    <lineage>
        <taxon>Eukaryota</taxon>
        <taxon>Metazoa</taxon>
        <taxon>Spiralia</taxon>
        <taxon>Lophotrochozoa</taxon>
        <taxon>Mollusca</taxon>
        <taxon>Bivalvia</taxon>
        <taxon>Autobranchia</taxon>
        <taxon>Heteroconchia</taxon>
        <taxon>Euheterodonta</taxon>
        <taxon>Imparidentia</taxon>
        <taxon>Neoheterodontei</taxon>
        <taxon>Myida</taxon>
        <taxon>Dreissenoidea</taxon>
        <taxon>Dreissenidae</taxon>
        <taxon>Dreissena</taxon>
    </lineage>
</organism>
<evidence type="ECO:0000313" key="3">
    <source>
        <dbReference type="Proteomes" id="UP000828390"/>
    </source>
</evidence>
<evidence type="ECO:0000256" key="1">
    <source>
        <dbReference type="SAM" id="MobiDB-lite"/>
    </source>
</evidence>